<evidence type="ECO:0000313" key="3">
    <source>
        <dbReference type="Proteomes" id="UP001314169"/>
    </source>
</evidence>
<proteinExistence type="predicted"/>
<protein>
    <submittedName>
        <fullName evidence="2">Uncharacterized protein</fullName>
    </submittedName>
</protein>
<reference evidence="2" key="1">
    <citation type="submission" date="2023-12" db="EMBL/GenBank/DDBJ databases">
        <authorList>
            <person name="Brown T."/>
        </authorList>
    </citation>
    <scope>NUCLEOTIDE SEQUENCE</scope>
</reference>
<evidence type="ECO:0000256" key="1">
    <source>
        <dbReference type="SAM" id="MobiDB-lite"/>
    </source>
</evidence>
<evidence type="ECO:0000313" key="2">
    <source>
        <dbReference type="EMBL" id="CAK6443385.1"/>
    </source>
</evidence>
<keyword evidence="3" id="KW-1185">Reference proteome</keyword>
<organism evidence="2 3">
    <name type="scientific">Pipistrellus nathusii</name>
    <name type="common">Nathusius' pipistrelle</name>
    <dbReference type="NCBI Taxonomy" id="59473"/>
    <lineage>
        <taxon>Eukaryota</taxon>
        <taxon>Metazoa</taxon>
        <taxon>Chordata</taxon>
        <taxon>Craniata</taxon>
        <taxon>Vertebrata</taxon>
        <taxon>Euteleostomi</taxon>
        <taxon>Mammalia</taxon>
        <taxon>Eutheria</taxon>
        <taxon>Laurasiatheria</taxon>
        <taxon>Chiroptera</taxon>
        <taxon>Yangochiroptera</taxon>
        <taxon>Vespertilionidae</taxon>
        <taxon>Pipistrellus</taxon>
    </lineage>
</organism>
<dbReference type="Proteomes" id="UP001314169">
    <property type="component" value="Chromosome 3"/>
</dbReference>
<gene>
    <name evidence="2" type="ORF">MPIPNATIZW_LOCUS11691</name>
</gene>
<name>A0ABN9ZYR3_PIPNA</name>
<feature type="region of interest" description="Disordered" evidence="1">
    <location>
        <begin position="1"/>
        <end position="25"/>
    </location>
</feature>
<accession>A0ABN9ZYR3</accession>
<sequence>MRFSISSNLSPPPLKQPPHHSSRNLGLSSSYLALKPVLHRLGRCVAYSLADWSLHTLCYRKDQLEFSCSAHTHRHTHTHTHTHTPSGREMSLQPRSRGCHLLM</sequence>
<dbReference type="EMBL" id="OY882860">
    <property type="protein sequence ID" value="CAK6443385.1"/>
    <property type="molecule type" value="Genomic_DNA"/>
</dbReference>